<accession>A0A0B6X2S3</accession>
<evidence type="ECO:0000313" key="2">
    <source>
        <dbReference type="Proteomes" id="UP000031518"/>
    </source>
</evidence>
<keyword evidence="2" id="KW-1185">Reference proteome</keyword>
<organism evidence="1 2">
    <name type="scientific">Pyrinomonas methylaliphatogenes</name>
    <dbReference type="NCBI Taxonomy" id="454194"/>
    <lineage>
        <taxon>Bacteria</taxon>
        <taxon>Pseudomonadati</taxon>
        <taxon>Acidobacteriota</taxon>
        <taxon>Blastocatellia</taxon>
        <taxon>Blastocatellales</taxon>
        <taxon>Pyrinomonadaceae</taxon>
        <taxon>Pyrinomonas</taxon>
    </lineage>
</organism>
<name>A0A0B6X2S3_9BACT</name>
<dbReference type="InterPro" id="IPR043519">
    <property type="entry name" value="NT_sf"/>
</dbReference>
<dbReference type="RefSeq" id="WP_041977976.1">
    <property type="nucleotide sequence ID" value="NZ_CBXV010000008.1"/>
</dbReference>
<dbReference type="STRING" id="454194.PYK22_02627"/>
<dbReference type="EMBL" id="CBXV010000008">
    <property type="protein sequence ID" value="CDM66595.1"/>
    <property type="molecule type" value="Genomic_DNA"/>
</dbReference>
<dbReference type="Gene3D" id="3.30.460.40">
    <property type="match status" value="1"/>
</dbReference>
<sequence length="165" mass="18274">MTSYDHLLRALNEAGVEFIIIGGAAAVAHGASRLTEDLDIVYRRTDENIHRLVQALAPYQPYLRGAPPGLPFIWDERTVRRGLNFALMTSLGAIDLFGEVTGGGSYDDLLAHTVQLQIFGGVCLFVRLEKLIELKRAAGRPKDLETIAELEMILEERGRVGERTL</sequence>
<reference evidence="1 2" key="1">
    <citation type="submission" date="2013-12" db="EMBL/GenBank/DDBJ databases">
        <authorList>
            <person name="Stott M."/>
        </authorList>
    </citation>
    <scope>NUCLEOTIDE SEQUENCE [LARGE SCALE GENOMIC DNA]</scope>
    <source>
        <strain evidence="1 2">K22</strain>
    </source>
</reference>
<gene>
    <name evidence="1" type="ORF">PYK22_02627</name>
</gene>
<evidence type="ECO:0000313" key="1">
    <source>
        <dbReference type="EMBL" id="CDM66595.1"/>
    </source>
</evidence>
<dbReference type="SUPFAM" id="SSF81301">
    <property type="entry name" value="Nucleotidyltransferase"/>
    <property type="match status" value="1"/>
</dbReference>
<reference evidence="1 2" key="2">
    <citation type="submission" date="2015-01" db="EMBL/GenBank/DDBJ databases">
        <title>Complete genome sequence of Pyrinomonas methylaliphatogenes type strain K22T.</title>
        <authorList>
            <person name="Lee K.C.Y."/>
            <person name="Power J.F."/>
            <person name="Dunfield P.F."/>
            <person name="Morgan X.C."/>
            <person name="Huttenhower C."/>
            <person name="Stott M.B."/>
        </authorList>
    </citation>
    <scope>NUCLEOTIDE SEQUENCE [LARGE SCALE GENOMIC DNA]</scope>
    <source>
        <strain evidence="1 2">K22</strain>
    </source>
</reference>
<protein>
    <recommendedName>
        <fullName evidence="3">Nucleotidyltransferase</fullName>
    </recommendedName>
</protein>
<dbReference type="AlphaFoldDB" id="A0A0B6X2S3"/>
<proteinExistence type="predicted"/>
<dbReference type="OrthoDB" id="284878at2"/>
<dbReference type="Proteomes" id="UP000031518">
    <property type="component" value="Unassembled WGS sequence"/>
</dbReference>
<evidence type="ECO:0008006" key="3">
    <source>
        <dbReference type="Google" id="ProtNLM"/>
    </source>
</evidence>